<evidence type="ECO:0000313" key="11">
    <source>
        <dbReference type="Proteomes" id="UP001551011"/>
    </source>
</evidence>
<dbReference type="PIRSF" id="PIRSF001134">
    <property type="entry name" value="Streptogrisin"/>
    <property type="match status" value="1"/>
</dbReference>
<evidence type="ECO:0000256" key="1">
    <source>
        <dbReference type="ARBA" id="ARBA00007664"/>
    </source>
</evidence>
<reference evidence="10 11" key="1">
    <citation type="submission" date="2024-06" db="EMBL/GenBank/DDBJ databases">
        <title>The Natural Products Discovery Center: Release of the First 8490 Sequenced Strains for Exploring Actinobacteria Biosynthetic Diversity.</title>
        <authorList>
            <person name="Kalkreuter E."/>
            <person name="Kautsar S.A."/>
            <person name="Yang D."/>
            <person name="Bader C.D."/>
            <person name="Teijaro C.N."/>
            <person name="Fluegel L."/>
            <person name="Davis C.M."/>
            <person name="Simpson J.R."/>
            <person name="Lauterbach L."/>
            <person name="Steele A.D."/>
            <person name="Gui C."/>
            <person name="Meng S."/>
            <person name="Li G."/>
            <person name="Viehrig K."/>
            <person name="Ye F."/>
            <person name="Su P."/>
            <person name="Kiefer A.F."/>
            <person name="Nichols A."/>
            <person name="Cepeda A.J."/>
            <person name="Yan W."/>
            <person name="Fan B."/>
            <person name="Jiang Y."/>
            <person name="Adhikari A."/>
            <person name="Zheng C.-J."/>
            <person name="Schuster L."/>
            <person name="Cowan T.M."/>
            <person name="Smanski M.J."/>
            <person name="Chevrette M.G."/>
            <person name="De Carvalho L.P.S."/>
            <person name="Shen B."/>
        </authorList>
    </citation>
    <scope>NUCLEOTIDE SEQUENCE [LARGE SCALE GENOMIC DNA]</scope>
    <source>
        <strain evidence="10 11">NPDC020594</strain>
    </source>
</reference>
<dbReference type="RefSeq" id="WP_030645467.1">
    <property type="nucleotide sequence ID" value="NZ_JBFAEG010000011.1"/>
</dbReference>
<dbReference type="InterPro" id="IPR001316">
    <property type="entry name" value="Pept_S1A_streptogrisin"/>
</dbReference>
<evidence type="ECO:0000256" key="6">
    <source>
        <dbReference type="ARBA" id="ARBA00023145"/>
    </source>
</evidence>
<evidence type="ECO:0000259" key="9">
    <source>
        <dbReference type="Pfam" id="PF02983"/>
    </source>
</evidence>
<name>A0ABV3A9V5_9ACTN</name>
<comment type="similarity">
    <text evidence="1">Belongs to the peptidase S1 family.</text>
</comment>
<evidence type="ECO:0000256" key="5">
    <source>
        <dbReference type="ARBA" id="ARBA00022825"/>
    </source>
</evidence>
<keyword evidence="2" id="KW-0645">Protease</keyword>
<feature type="domain" description="Peptidase S1A alpha-lytic prodomain" evidence="9">
    <location>
        <begin position="93"/>
        <end position="145"/>
    </location>
</feature>
<feature type="chain" id="PRO_5045493580" evidence="8">
    <location>
        <begin position="34"/>
        <end position="355"/>
    </location>
</feature>
<keyword evidence="7" id="KW-1015">Disulfide bond</keyword>
<keyword evidence="11" id="KW-1185">Reference proteome</keyword>
<evidence type="ECO:0000313" key="10">
    <source>
        <dbReference type="EMBL" id="MEU5708739.1"/>
    </source>
</evidence>
<dbReference type="CDD" id="cd21112">
    <property type="entry name" value="alphaLP-like"/>
    <property type="match status" value="1"/>
</dbReference>
<evidence type="ECO:0000256" key="3">
    <source>
        <dbReference type="ARBA" id="ARBA00022729"/>
    </source>
</evidence>
<protein>
    <submittedName>
        <fullName evidence="10">S1 family peptidase</fullName>
    </submittedName>
</protein>
<organism evidence="10 11">
    <name type="scientific">Streptomyces flaveolus</name>
    <dbReference type="NCBI Taxonomy" id="67297"/>
    <lineage>
        <taxon>Bacteria</taxon>
        <taxon>Bacillati</taxon>
        <taxon>Actinomycetota</taxon>
        <taxon>Actinomycetes</taxon>
        <taxon>Kitasatosporales</taxon>
        <taxon>Streptomycetaceae</taxon>
        <taxon>Streptomyces</taxon>
    </lineage>
</organism>
<dbReference type="PRINTS" id="PR00861">
    <property type="entry name" value="ALYTICPTASE"/>
</dbReference>
<keyword evidence="6" id="KW-0865">Zymogen</keyword>
<dbReference type="InterPro" id="IPR004236">
    <property type="entry name" value="Pept_S1_alpha_lytic"/>
</dbReference>
<dbReference type="Pfam" id="PF02983">
    <property type="entry name" value="Pro_Al_protease"/>
    <property type="match status" value="1"/>
</dbReference>
<evidence type="ECO:0000256" key="2">
    <source>
        <dbReference type="ARBA" id="ARBA00022670"/>
    </source>
</evidence>
<sequence length="355" mass="36185">MKVKTLRTARRSGLIALASGLLAVSLTTTTAQAAPSAKASPEAAAKLTKTLGTTLTAGSYYDAETKSVVVNVTTRKAAEAVRQAGAVPRLVTYSSAQLAKAGAATKAADIPGTAWAVDPRSNKLVVSADSNVSRADLAELKSATASYGDAVTVKRVSGTFRKLLNGGTAIYADGGWRCSVGFNVRSSSGAYYFLTAGHCTDGYPNWYTNSGLSTYVGPTIDSSFPTNDYGIVRYDNTGVSHPGTVNLYNGTSQDITSAANAYVGESVKRSGSTTGVHGGTVQALNATVNYGGGDVVYGLIQTNVCAEPGDSGGSLFDGTKAIGLTSGGSGDCTSGGTTFFQPVTEALSAYGVSVY</sequence>
<keyword evidence="5" id="KW-0720">Serine protease</keyword>
<dbReference type="SUPFAM" id="SSF50494">
    <property type="entry name" value="Trypsin-like serine proteases"/>
    <property type="match status" value="1"/>
</dbReference>
<comment type="caution">
    <text evidence="10">The sequence shown here is derived from an EMBL/GenBank/DDBJ whole genome shotgun (WGS) entry which is preliminary data.</text>
</comment>
<gene>
    <name evidence="10" type="ORF">AB0H04_17975</name>
</gene>
<feature type="signal peptide" evidence="8">
    <location>
        <begin position="1"/>
        <end position="33"/>
    </location>
</feature>
<keyword evidence="3 8" id="KW-0732">Signal</keyword>
<keyword evidence="4" id="KW-0378">Hydrolase</keyword>
<evidence type="ECO:0000256" key="4">
    <source>
        <dbReference type="ARBA" id="ARBA00022801"/>
    </source>
</evidence>
<proteinExistence type="inferred from homology"/>
<dbReference type="Gene3D" id="2.40.10.10">
    <property type="entry name" value="Trypsin-like serine proteases"/>
    <property type="match status" value="2"/>
</dbReference>
<dbReference type="Proteomes" id="UP001551011">
    <property type="component" value="Unassembled WGS sequence"/>
</dbReference>
<accession>A0ABV3A9V5</accession>
<dbReference type="EMBL" id="JBFAEG010000011">
    <property type="protein sequence ID" value="MEU5708739.1"/>
    <property type="molecule type" value="Genomic_DNA"/>
</dbReference>
<evidence type="ECO:0000256" key="8">
    <source>
        <dbReference type="SAM" id="SignalP"/>
    </source>
</evidence>
<evidence type="ECO:0000256" key="7">
    <source>
        <dbReference type="ARBA" id="ARBA00023157"/>
    </source>
</evidence>
<dbReference type="InterPro" id="IPR043504">
    <property type="entry name" value="Peptidase_S1_PA_chymotrypsin"/>
</dbReference>
<dbReference type="InterPro" id="IPR009003">
    <property type="entry name" value="Peptidase_S1_PA"/>
</dbReference>